<proteinExistence type="predicted"/>
<keyword evidence="1" id="KW-0812">Transmembrane</keyword>
<dbReference type="KEGG" id="ccin:107271665"/>
<dbReference type="GeneID" id="107271665"/>
<protein>
    <submittedName>
        <fullName evidence="3">Uncharacterized protein LOC107271665 isoform X1</fullName>
    </submittedName>
</protein>
<sequence length="188" mass="22243">MKESGNRLLSIMTRYFKGDAEEAAAREVEIFLLYFFQFFFLFYYLTVFLSFSSLQEPRREHVSCSNRRRSRICRRRSCLTLRFFTFSARSTLDAEKKRSLRSQATMRTRDQSTVRRSRSGFFPTSLYEFTPELNSKRSPSVVCWLDALCSLVRNFTVEFRGCDLRRGKWPAMNDRSSCETAVNSFQDH</sequence>
<dbReference type="Proteomes" id="UP000694920">
    <property type="component" value="Unplaced"/>
</dbReference>
<name>A0AAJ7C750_CEPCN</name>
<keyword evidence="1" id="KW-1133">Transmembrane helix</keyword>
<feature type="transmembrane region" description="Helical" evidence="1">
    <location>
        <begin position="31"/>
        <end position="51"/>
    </location>
</feature>
<reference evidence="3" key="1">
    <citation type="submission" date="2025-08" db="UniProtKB">
        <authorList>
            <consortium name="RefSeq"/>
        </authorList>
    </citation>
    <scope>IDENTIFICATION</scope>
</reference>
<evidence type="ECO:0000313" key="2">
    <source>
        <dbReference type="Proteomes" id="UP000694920"/>
    </source>
</evidence>
<organism evidence="2 3">
    <name type="scientific">Cephus cinctus</name>
    <name type="common">Wheat stem sawfly</name>
    <dbReference type="NCBI Taxonomy" id="211228"/>
    <lineage>
        <taxon>Eukaryota</taxon>
        <taxon>Metazoa</taxon>
        <taxon>Ecdysozoa</taxon>
        <taxon>Arthropoda</taxon>
        <taxon>Hexapoda</taxon>
        <taxon>Insecta</taxon>
        <taxon>Pterygota</taxon>
        <taxon>Neoptera</taxon>
        <taxon>Endopterygota</taxon>
        <taxon>Hymenoptera</taxon>
        <taxon>Cephoidea</taxon>
        <taxon>Cephidae</taxon>
        <taxon>Cephus</taxon>
    </lineage>
</organism>
<gene>
    <name evidence="3" type="primary">LOC107271665</name>
</gene>
<dbReference type="RefSeq" id="XP_015603388.1">
    <property type="nucleotide sequence ID" value="XM_015747902.2"/>
</dbReference>
<evidence type="ECO:0000313" key="3">
    <source>
        <dbReference type="RefSeq" id="XP_015603388.1"/>
    </source>
</evidence>
<accession>A0AAJ7C750</accession>
<keyword evidence="2" id="KW-1185">Reference proteome</keyword>
<keyword evidence="1" id="KW-0472">Membrane</keyword>
<evidence type="ECO:0000256" key="1">
    <source>
        <dbReference type="SAM" id="Phobius"/>
    </source>
</evidence>
<dbReference type="AlphaFoldDB" id="A0AAJ7C750"/>